<protein>
    <recommendedName>
        <fullName evidence="3">RNA helicase</fullName>
        <ecNumber evidence="3">3.6.4.13</ecNumber>
    </recommendedName>
</protein>
<dbReference type="Pfam" id="PF00270">
    <property type="entry name" value="DEAD"/>
    <property type="match status" value="1"/>
</dbReference>
<evidence type="ECO:0000259" key="11">
    <source>
        <dbReference type="PROSITE" id="PS51192"/>
    </source>
</evidence>
<sequence>MADAFGDELFSVFEDDSTTAPGTKKDKEKEKGKWKGPSGSAEKAGKRFDEKSQSESTNIGKTKRDADFDGTDEPIFGKKPRVEESITEDVSLADLMPRVKVQSVETVEGCTHEVALPADEDYLPLKPRVGKAAKEYPFILDAFQREAIQCVDNNQSVLVSAHTSAGKTVCAEYAIALALREKQRVIFTSPIKALSNQKYREMYEEFQDVGLMTGDVTINPTASCLVMTTEILRSMLYRGSEVMREVAWVIFDEIHYMRDSERGVVWEETIILLPDNVHYVFLSATIPNARQFAEWICHLHKQPCHVIYTDYRPTPLQHYIFPAGGDGLHLVVDENGDFREDNFNTAMQVLRDAGDLAKGDQKGRKGGTKGPSNVFKIVKMIMERNFQPVIIFSFSKKDCEAYALQMTKLDFNTDEEKKMVEEVFSNAIDCLSDEDKKLPQVEHVLPLLKRGIGIHHGGLLPILKETIEILFSEGLIKALFATETFAMGINMPARTVLFTNARKFDGKDFRWISSGEYIQMSGRAGRRGMDDRGIVILMVDEKMSPTIGKQLLKGSADPLNSAFHLTYNMVLNLLRVEEINPEYMLEKSFYQFQHYRAIPGVVEKVKSSEQQYNKIVIPNEESVVIYYKIRQQLAKLGKEIEEYIHKPKYCLPFLQPGRLVKVKNEGDDFGWGVVVNFSKKSNVKPNSGELDPLYVVEVLLRCSKESLKNSATEAAKPAKPDEKGEMQIAMDIKSAKRELKKARTVLQMDELKCRKRVLRRLGFATSSDVIEMKGRVACEISSADELLLTEMMFNGLFNDLSAEQATALLSCFVFQENSSEMPKLTEQLAGPLRQMQECAKRIAKVSAEAKLEIDEETYLSSFKPHLMDVVYTWATGATFAHICKMTDVFEGSIIRCMRRLEELLRQMCQAAKAIGNTELENKFAEGITKIKRDIVFAASLYL</sequence>
<dbReference type="ExpressionAtlas" id="A0A3Q2HP02">
    <property type="expression patterns" value="baseline"/>
</dbReference>
<dbReference type="FunFam" id="1.10.3380.30:FF:000004">
    <property type="entry name" value="Superkiller viralicidic activity 2-like 2"/>
    <property type="match status" value="1"/>
</dbReference>
<proteinExistence type="inferred from homology"/>
<keyword evidence="9" id="KW-0539">Nucleus</keyword>
<dbReference type="InterPro" id="IPR050699">
    <property type="entry name" value="RNA-DNA_Helicase"/>
</dbReference>
<feature type="compositionally biased region" description="Basic and acidic residues" evidence="10">
    <location>
        <begin position="43"/>
        <end position="53"/>
    </location>
</feature>
<keyword evidence="6" id="KW-0378">Hydrolase</keyword>
<dbReference type="Proteomes" id="UP000002281">
    <property type="component" value="Chromosome 21"/>
</dbReference>
<dbReference type="Ensembl" id="ENSECAT00000041380.3">
    <property type="protein sequence ID" value="ENSECAP00000036549.1"/>
    <property type="gene ID" value="ENSECAG00000023723.4"/>
</dbReference>
<dbReference type="PROSITE" id="PS51192">
    <property type="entry name" value="HELICASE_ATP_BIND_1"/>
    <property type="match status" value="1"/>
</dbReference>
<evidence type="ECO:0000256" key="9">
    <source>
        <dbReference type="ARBA" id="ARBA00023242"/>
    </source>
</evidence>
<comment type="similarity">
    <text evidence="2">Belongs to the helicase family. SKI2 subfamily.</text>
</comment>
<gene>
    <name evidence="13 15" type="primary">MTREX</name>
</gene>
<evidence type="ECO:0000313" key="13">
    <source>
        <dbReference type="Ensembl" id="ENSECAP00000036549.1"/>
    </source>
</evidence>
<dbReference type="GeneTree" id="ENSGT00940000156183"/>
<dbReference type="InterPro" id="IPR012961">
    <property type="entry name" value="Ski2/MTR4_C"/>
</dbReference>
<evidence type="ECO:0000256" key="8">
    <source>
        <dbReference type="ARBA" id="ARBA00022840"/>
    </source>
</evidence>
<dbReference type="InterPro" id="IPR027417">
    <property type="entry name" value="P-loop_NTPase"/>
</dbReference>
<dbReference type="PIRSF" id="PIRSF005198">
    <property type="entry name" value="Antiviral_helicase_SKI2"/>
    <property type="match status" value="1"/>
</dbReference>
<evidence type="ECO:0000256" key="7">
    <source>
        <dbReference type="ARBA" id="ARBA00022806"/>
    </source>
</evidence>
<dbReference type="GO" id="GO:0003724">
    <property type="term" value="F:RNA helicase activity"/>
    <property type="evidence" value="ECO:0007669"/>
    <property type="project" value="UniProtKB-EC"/>
</dbReference>
<dbReference type="GO" id="GO:0005634">
    <property type="term" value="C:nucleus"/>
    <property type="evidence" value="ECO:0007669"/>
    <property type="project" value="UniProtKB-SubCell"/>
</dbReference>
<dbReference type="Pfam" id="PF00271">
    <property type="entry name" value="Helicase_C"/>
    <property type="match status" value="1"/>
</dbReference>
<name>A0A3Q2HP02_HORSE</name>
<accession>A0A3Q2HP02</accession>
<evidence type="ECO:0000256" key="6">
    <source>
        <dbReference type="ARBA" id="ARBA00022801"/>
    </source>
</evidence>
<dbReference type="InterPro" id="IPR016438">
    <property type="entry name" value="SKI2-like"/>
</dbReference>
<dbReference type="GO" id="GO:0016787">
    <property type="term" value="F:hydrolase activity"/>
    <property type="evidence" value="ECO:0007669"/>
    <property type="project" value="UniProtKB-KW"/>
</dbReference>
<dbReference type="CDD" id="cd18024">
    <property type="entry name" value="DEXHc_Mtr4-like"/>
    <property type="match status" value="1"/>
</dbReference>
<dbReference type="GO" id="GO:0005524">
    <property type="term" value="F:ATP binding"/>
    <property type="evidence" value="ECO:0007669"/>
    <property type="project" value="UniProtKB-KW"/>
</dbReference>
<dbReference type="FunFam" id="1.10.3380.30:FF:000002">
    <property type="entry name" value="superkiller viralicidic activity 2-like 2"/>
    <property type="match status" value="1"/>
</dbReference>
<dbReference type="PANTHER" id="PTHR12131:SF7">
    <property type="entry name" value="EXOSOME RNA HELICASE MTR4"/>
    <property type="match status" value="1"/>
</dbReference>
<evidence type="ECO:0000256" key="4">
    <source>
        <dbReference type="ARBA" id="ARBA00022553"/>
    </source>
</evidence>
<dbReference type="SMART" id="SM00490">
    <property type="entry name" value="HELICc"/>
    <property type="match status" value="1"/>
</dbReference>
<dbReference type="InterPro" id="IPR025696">
    <property type="entry name" value="Beta-barrel_MTR4"/>
</dbReference>
<reference evidence="13" key="3">
    <citation type="submission" date="2025-09" db="UniProtKB">
        <authorList>
            <consortium name="Ensembl"/>
        </authorList>
    </citation>
    <scope>IDENTIFICATION</scope>
    <source>
        <strain evidence="13">Thoroughbred</strain>
    </source>
</reference>
<reference evidence="13" key="2">
    <citation type="submission" date="2025-08" db="UniProtKB">
        <authorList>
            <consortium name="Ensembl"/>
        </authorList>
    </citation>
    <scope>IDENTIFICATION</scope>
    <source>
        <strain evidence="13">Thoroughbred</strain>
    </source>
</reference>
<dbReference type="Gene3D" id="3.40.50.300">
    <property type="entry name" value="P-loop containing nucleotide triphosphate hydrolases"/>
    <property type="match status" value="2"/>
</dbReference>
<dbReference type="InterPro" id="IPR014001">
    <property type="entry name" value="Helicase_ATP-bd"/>
</dbReference>
<keyword evidence="7" id="KW-0347">Helicase</keyword>
<evidence type="ECO:0000256" key="10">
    <source>
        <dbReference type="SAM" id="MobiDB-lite"/>
    </source>
</evidence>
<dbReference type="VGNC" id="VGNC:23003">
    <property type="gene designation" value="MTREX"/>
</dbReference>
<evidence type="ECO:0000313" key="15">
    <source>
        <dbReference type="VGNC" id="VGNC:23003"/>
    </source>
</evidence>
<evidence type="ECO:0000256" key="1">
    <source>
        <dbReference type="ARBA" id="ARBA00004123"/>
    </source>
</evidence>
<dbReference type="CDD" id="cd18795">
    <property type="entry name" value="SF2_C_Ski2"/>
    <property type="match status" value="1"/>
</dbReference>
<keyword evidence="14" id="KW-1185">Reference proteome</keyword>
<dbReference type="Gene3D" id="1.20.1500.20">
    <property type="match status" value="1"/>
</dbReference>
<dbReference type="FunFam" id="3.40.50.300:FF:000141">
    <property type="entry name" value="ATP-dependent RNA helicase DOB1"/>
    <property type="match status" value="1"/>
</dbReference>
<dbReference type="PROSITE" id="PS51194">
    <property type="entry name" value="HELICASE_CTER"/>
    <property type="match status" value="1"/>
</dbReference>
<dbReference type="Gene3D" id="1.10.3380.30">
    <property type="match status" value="1"/>
</dbReference>
<dbReference type="Bgee" id="ENSECAG00000023723">
    <property type="expression patterns" value="Expressed in inner cell mass and 23 other cell types or tissues"/>
</dbReference>
<evidence type="ECO:0000256" key="2">
    <source>
        <dbReference type="ARBA" id="ARBA00010140"/>
    </source>
</evidence>
<evidence type="ECO:0000259" key="12">
    <source>
        <dbReference type="PROSITE" id="PS51194"/>
    </source>
</evidence>
<organism evidence="13 14">
    <name type="scientific">Equus caballus</name>
    <name type="common">Horse</name>
    <dbReference type="NCBI Taxonomy" id="9796"/>
    <lineage>
        <taxon>Eukaryota</taxon>
        <taxon>Metazoa</taxon>
        <taxon>Chordata</taxon>
        <taxon>Craniata</taxon>
        <taxon>Vertebrata</taxon>
        <taxon>Euteleostomi</taxon>
        <taxon>Mammalia</taxon>
        <taxon>Eutheria</taxon>
        <taxon>Laurasiatheria</taxon>
        <taxon>Perissodactyla</taxon>
        <taxon>Equidae</taxon>
        <taxon>Equus</taxon>
    </lineage>
</organism>
<evidence type="ECO:0000256" key="3">
    <source>
        <dbReference type="ARBA" id="ARBA00012552"/>
    </source>
</evidence>
<reference evidence="13 14" key="1">
    <citation type="journal article" date="2009" name="Science">
        <title>Genome sequence, comparative analysis, and population genetics of the domestic horse.</title>
        <authorList>
            <consortium name="Broad Institute Genome Sequencing Platform"/>
            <consortium name="Broad Institute Whole Genome Assembly Team"/>
            <person name="Wade C.M."/>
            <person name="Giulotto E."/>
            <person name="Sigurdsson S."/>
            <person name="Zoli M."/>
            <person name="Gnerre S."/>
            <person name="Imsland F."/>
            <person name="Lear T.L."/>
            <person name="Adelson D.L."/>
            <person name="Bailey E."/>
            <person name="Bellone R.R."/>
            <person name="Bloecker H."/>
            <person name="Distl O."/>
            <person name="Edgar R.C."/>
            <person name="Garber M."/>
            <person name="Leeb T."/>
            <person name="Mauceli E."/>
            <person name="MacLeod J.N."/>
            <person name="Penedo M.C.T."/>
            <person name="Raison J.M."/>
            <person name="Sharpe T."/>
            <person name="Vogel J."/>
            <person name="Andersson L."/>
            <person name="Antczak D.F."/>
            <person name="Biagi T."/>
            <person name="Binns M.M."/>
            <person name="Chowdhary B.P."/>
            <person name="Coleman S.J."/>
            <person name="Della Valle G."/>
            <person name="Fryc S."/>
            <person name="Guerin G."/>
            <person name="Hasegawa T."/>
            <person name="Hill E.W."/>
            <person name="Jurka J."/>
            <person name="Kiialainen A."/>
            <person name="Lindgren G."/>
            <person name="Liu J."/>
            <person name="Magnani E."/>
            <person name="Mickelson J.R."/>
            <person name="Murray J."/>
            <person name="Nergadze S.G."/>
            <person name="Onofrio R."/>
            <person name="Pedroni S."/>
            <person name="Piras M.F."/>
            <person name="Raudsepp T."/>
            <person name="Rocchi M."/>
            <person name="Roeed K.H."/>
            <person name="Ryder O.A."/>
            <person name="Searle S."/>
            <person name="Skow L."/>
            <person name="Swinburne J.E."/>
            <person name="Syvaenen A.C."/>
            <person name="Tozaki T."/>
            <person name="Valberg S.J."/>
            <person name="Vaudin M."/>
            <person name="White J.R."/>
            <person name="Zody M.C."/>
            <person name="Lander E.S."/>
            <person name="Lindblad-Toh K."/>
        </authorList>
    </citation>
    <scope>NUCLEOTIDE SEQUENCE [LARGE SCALE GENOMIC DNA]</scope>
    <source>
        <strain evidence="13 14">Thoroughbred</strain>
    </source>
</reference>
<keyword evidence="5" id="KW-0547">Nucleotide-binding</keyword>
<keyword evidence="4" id="KW-0597">Phosphoprotein</keyword>
<dbReference type="GO" id="GO:0006401">
    <property type="term" value="P:RNA catabolic process"/>
    <property type="evidence" value="ECO:0007669"/>
    <property type="project" value="InterPro"/>
</dbReference>
<keyword evidence="8" id="KW-0067">ATP-binding</keyword>
<dbReference type="SMART" id="SM01142">
    <property type="entry name" value="DSHCT"/>
    <property type="match status" value="1"/>
</dbReference>
<evidence type="ECO:0000256" key="5">
    <source>
        <dbReference type="ARBA" id="ARBA00022741"/>
    </source>
</evidence>
<dbReference type="SMART" id="SM00487">
    <property type="entry name" value="DEXDc"/>
    <property type="match status" value="1"/>
</dbReference>
<dbReference type="InterPro" id="IPR048392">
    <property type="entry name" value="MTR4-like_stalk"/>
</dbReference>
<feature type="region of interest" description="Disordered" evidence="10">
    <location>
        <begin position="1"/>
        <end position="77"/>
    </location>
</feature>
<feature type="domain" description="Helicase C-terminal" evidence="12">
    <location>
        <begin position="405"/>
        <end position="577"/>
    </location>
</feature>
<dbReference type="PANTHER" id="PTHR12131">
    <property type="entry name" value="ATP-DEPENDENT RNA AND DNA HELICASE"/>
    <property type="match status" value="1"/>
</dbReference>
<dbReference type="SUPFAM" id="SSF52540">
    <property type="entry name" value="P-loop containing nucleoside triphosphate hydrolases"/>
    <property type="match status" value="1"/>
</dbReference>
<dbReference type="Pfam" id="PF21408">
    <property type="entry name" value="MTR4-like_stalk"/>
    <property type="match status" value="1"/>
</dbReference>
<feature type="domain" description="Helicase ATP-binding" evidence="11">
    <location>
        <begin position="148"/>
        <end position="304"/>
    </location>
</feature>
<dbReference type="Pfam" id="PF08148">
    <property type="entry name" value="DSHCT"/>
    <property type="match status" value="1"/>
</dbReference>
<comment type="subcellular location">
    <subcellularLocation>
        <location evidence="1">Nucleus</location>
    </subcellularLocation>
</comment>
<dbReference type="GO" id="GO:0003723">
    <property type="term" value="F:RNA binding"/>
    <property type="evidence" value="ECO:0007669"/>
    <property type="project" value="InterPro"/>
</dbReference>
<feature type="compositionally biased region" description="Basic and acidic residues" evidence="10">
    <location>
        <begin position="23"/>
        <end position="33"/>
    </location>
</feature>
<dbReference type="FunFam" id="3.40.50.300:FF:000083">
    <property type="entry name" value="ATP-dependent RNA helicase DOB1"/>
    <property type="match status" value="1"/>
</dbReference>
<dbReference type="InterPro" id="IPR011545">
    <property type="entry name" value="DEAD/DEAH_box_helicase_dom"/>
</dbReference>
<dbReference type="Pfam" id="PF13234">
    <property type="entry name" value="MTR4_beta-barrel"/>
    <property type="match status" value="1"/>
</dbReference>
<evidence type="ECO:0000313" key="14">
    <source>
        <dbReference type="Proteomes" id="UP000002281"/>
    </source>
</evidence>
<dbReference type="EC" id="3.6.4.13" evidence="3"/>
<dbReference type="InterPro" id="IPR001650">
    <property type="entry name" value="Helicase_C-like"/>
</dbReference>
<dbReference type="AlphaFoldDB" id="A0A3Q2HP02"/>